<dbReference type="PROSITE" id="PS50011">
    <property type="entry name" value="PROTEIN_KINASE_DOM"/>
    <property type="match status" value="1"/>
</dbReference>
<dbReference type="InterPro" id="IPR027417">
    <property type="entry name" value="P-loop_NTPase"/>
</dbReference>
<dbReference type="InterPro" id="IPR003661">
    <property type="entry name" value="HisK_dim/P_dom"/>
</dbReference>
<name>A0ABM7WNN3_9BACT</name>
<evidence type="ECO:0000256" key="4">
    <source>
        <dbReference type="SAM" id="Coils"/>
    </source>
</evidence>
<dbReference type="InterPro" id="IPR003018">
    <property type="entry name" value="GAF"/>
</dbReference>
<comment type="catalytic activity">
    <reaction evidence="1">
        <text>ATP + protein L-histidine = ADP + protein N-phospho-L-histidine.</text>
        <dbReference type="EC" id="2.7.13.3"/>
    </reaction>
</comment>
<dbReference type="Pfam" id="PF02518">
    <property type="entry name" value="HATPase_c"/>
    <property type="match status" value="1"/>
</dbReference>
<organism evidence="7 8">
    <name type="scientific">Anaeromyxobacter oryzae</name>
    <dbReference type="NCBI Taxonomy" id="2918170"/>
    <lineage>
        <taxon>Bacteria</taxon>
        <taxon>Pseudomonadati</taxon>
        <taxon>Myxococcota</taxon>
        <taxon>Myxococcia</taxon>
        <taxon>Myxococcales</taxon>
        <taxon>Cystobacterineae</taxon>
        <taxon>Anaeromyxobacteraceae</taxon>
        <taxon>Anaeromyxobacter</taxon>
    </lineage>
</organism>
<dbReference type="SUPFAM" id="SSF47384">
    <property type="entry name" value="Homodimeric domain of signal transducing histidine kinase"/>
    <property type="match status" value="1"/>
</dbReference>
<keyword evidence="7" id="KW-0723">Serine/threonine-protein kinase</keyword>
<dbReference type="SUPFAM" id="SSF55874">
    <property type="entry name" value="ATPase domain of HSP90 chaperone/DNA topoisomerase II/histidine kinase"/>
    <property type="match status" value="1"/>
</dbReference>
<dbReference type="PROSITE" id="PS50109">
    <property type="entry name" value="HIS_KIN"/>
    <property type="match status" value="1"/>
</dbReference>
<dbReference type="GO" id="GO:0004674">
    <property type="term" value="F:protein serine/threonine kinase activity"/>
    <property type="evidence" value="ECO:0007669"/>
    <property type="project" value="UniProtKB-KW"/>
</dbReference>
<dbReference type="SMART" id="SM00388">
    <property type="entry name" value="HisKA"/>
    <property type="match status" value="1"/>
</dbReference>
<evidence type="ECO:0000256" key="3">
    <source>
        <dbReference type="ARBA" id="ARBA00022553"/>
    </source>
</evidence>
<dbReference type="SUPFAM" id="SSF55781">
    <property type="entry name" value="GAF domain-like"/>
    <property type="match status" value="2"/>
</dbReference>
<keyword evidence="4" id="KW-0175">Coiled coil</keyword>
<keyword evidence="8" id="KW-1185">Reference proteome</keyword>
<dbReference type="Gene3D" id="3.30.450.40">
    <property type="match status" value="2"/>
</dbReference>
<feature type="coiled-coil region" evidence="4">
    <location>
        <begin position="1471"/>
        <end position="1508"/>
    </location>
</feature>
<dbReference type="InterPro" id="IPR053159">
    <property type="entry name" value="Hybrid_Histidine_Kinase"/>
</dbReference>
<evidence type="ECO:0000259" key="6">
    <source>
        <dbReference type="PROSITE" id="PS50109"/>
    </source>
</evidence>
<proteinExistence type="predicted"/>
<dbReference type="Gene3D" id="3.40.50.300">
    <property type="entry name" value="P-loop containing nucleotide triphosphate hydrolases"/>
    <property type="match status" value="1"/>
</dbReference>
<evidence type="ECO:0000256" key="1">
    <source>
        <dbReference type="ARBA" id="ARBA00000085"/>
    </source>
</evidence>
<feature type="domain" description="Protein kinase" evidence="5">
    <location>
        <begin position="8"/>
        <end position="270"/>
    </location>
</feature>
<dbReference type="InterPro" id="IPR003594">
    <property type="entry name" value="HATPase_dom"/>
</dbReference>
<dbReference type="InterPro" id="IPR005467">
    <property type="entry name" value="His_kinase_dom"/>
</dbReference>
<dbReference type="PROSITE" id="PS00108">
    <property type="entry name" value="PROTEIN_KINASE_ST"/>
    <property type="match status" value="1"/>
</dbReference>
<dbReference type="PRINTS" id="PR00344">
    <property type="entry name" value="BCTRLSENSOR"/>
</dbReference>
<dbReference type="CDD" id="cd14014">
    <property type="entry name" value="STKc_PknB_like"/>
    <property type="match status" value="1"/>
</dbReference>
<dbReference type="Gene3D" id="1.10.287.130">
    <property type="match status" value="1"/>
</dbReference>
<dbReference type="SMART" id="SM00387">
    <property type="entry name" value="HATPase_c"/>
    <property type="match status" value="1"/>
</dbReference>
<evidence type="ECO:0000313" key="8">
    <source>
        <dbReference type="Proteomes" id="UP001162891"/>
    </source>
</evidence>
<dbReference type="InterPro" id="IPR000719">
    <property type="entry name" value="Prot_kinase_dom"/>
</dbReference>
<dbReference type="InterPro" id="IPR041664">
    <property type="entry name" value="AAA_16"/>
</dbReference>
<accession>A0ABM7WNN3</accession>
<dbReference type="EMBL" id="AP025591">
    <property type="protein sequence ID" value="BDG01076.1"/>
    <property type="molecule type" value="Genomic_DNA"/>
</dbReference>
<dbReference type="SMART" id="SM00220">
    <property type="entry name" value="S_TKc"/>
    <property type="match status" value="1"/>
</dbReference>
<dbReference type="InterPro" id="IPR011009">
    <property type="entry name" value="Kinase-like_dom_sf"/>
</dbReference>
<dbReference type="RefSeq" id="WP_248357443.1">
    <property type="nucleotide sequence ID" value="NZ_AP025591.1"/>
</dbReference>
<dbReference type="Gene3D" id="3.30.565.10">
    <property type="entry name" value="Histidine kinase-like ATPase, C-terminal domain"/>
    <property type="match status" value="1"/>
</dbReference>
<keyword evidence="7" id="KW-0418">Kinase</keyword>
<sequence>MMHAPPQYTTRETLSNDGRTALYRAIRDLDHVPVVLKVLDSERCRPKDVERLRHEHEIGITLEGGAVVKPLALETYQGLPVLVLEDFGGESLDSGIAGPMATDRFLALSVGIAGAVSELHQQGVIHRDLKPENILVHPRTLEVKLADLGLATRLPREQQAPRPPLLIEGSLPYMSPEQTGRMNRAVDSRTDLYSLGVTFFQMLTGRLPFEARDPLEWVHCHVARAPPSVSQIVPGVPEQLERIVAKLLAKMADDRYQTARGLESDLERCLAEWRATQHVAPFPPGQRDVPDRLQIPQRLYGRDREIAALLGAFERVVDTGAPELLLVSGYSGIGKSSLVHEIQKPIVRRWGLFAEGKFDQYKRDIPYSTLAQSFRRLVLDVVAEGADRIAEWRERLGGALGMNGGLIAGIIPDVELIIGRQPAVPELPLTEAKNRFHLVFRQFLGVFACKDHPLTLFLDDLQWADAASFELLADVLTHAETRYLLAIGAYRDNEVDAAHPLVALLARLRTAIPVRELVLPPLSREHLDQFVADALRSSPEQTAPLTDLVAEKTAGNPFFAIQFLLSLRGDRLIRFDADTLAWRFDAASARAKGYTDNVVELMVAKLQRLSGEAQEAVMLAACVGNVTGADTLALLRGRSEEQTHRDLWELVREGLLDRSRGRYRFSHDRVQQAAYALIPADRRSATHLRIGQLLLAHTPAEQLPESVFDIVNQLDLGSSLIIDRREKQQVARLDLIAGRRAKASAAYDGAARYVRSGIALLGDEGWTLDYPLAYGLHLELAQLEYLLGDRARSQELVATLLAHARDEIDKAAAYEFLVDLHTTQGDNEKAIDAALQCISLFGIELTPHPTREEVQRDYDELWRKLGERQIEDLIDLPAMTDRETQAALGALAAPTVAAMFTDLNLLLRLSCQMVNLCLGHGNADASAVGYVWLGITLGPVFGKYQEGYRFGKLAYDYVQKHRLVALKPRIDICFGDLINFWTKPLKGDLEYLREGFRAAVEVGDLTYACYCANHMVTVMLTQGSPLETVLRESEVRLDFVRKAGYAPVVDEIVSMQRFIQDMRGLTASFSAFDDATFDQRAFEQHLEREVRPLTVCWYFILKLAARFMSGDYAEALDASERARALLWSTPGHMQVPEYHYFRALSLAAAHGGAPPEKQREYLEALRGHDAQFREWADNCAANFASKSALVSAEVARVTGDDLGAMRLYERAIQCARDSGFVQNEAIAYELASRFYRARGFVAFADSYLRDARACYQRWGADGKVRQLERLHPDVLEFAPFAPSATIAVRSEHLDLLSVMKASETIAGEILFDRLLGTLLKVALEQGGAQRVCLVLARGEDLTLEAEAVATEDGVTTRLLPSVPVGAAGAPRQPAAASLVPASIVEYARRTREPVILNDAATDPGRFASDPYLTLRRPRSVLCLPILRQAELVGLLYQENGLVTGAFTPDRLIALRLLASRAAISMQNARLLAEERAARTAAEDARRTAEQAKAAAEEAEHRSAFLAEAGALLAGSLDVEETLVRLGQLCVRSLADWCLIDLLDGRQIRRIAGAHADPAKEPVLEQLRKRYPPRLDAPHPAARVLRSGEPLLVSDLTDEVLRSFCDDDEHVRLVSEMGSRSAVIVPLLARGKPLGALTLTSGTRGRYGRTDLELARELADRAAIAIDNAQLYREAQRAIRIRDEFLSIASHELRTPIQSLQLVVQSLERGAHAGRIAPRMLTIAARETERLAALVAQLLDVVRIQGGRLKLALEDCDLVAETRQVVERMQVAIERAGSPVTLHAAEAIAGRWDRSRIDQLLTNLLSNALSYGASKPIDLTLARTDGGVRITVRDHGIGISPDRLPHVFERFERATNTRHYGGLGLGLFIARQIVQAHQGSIAAESDLGRGSTFTVELPLQPREDAPG</sequence>
<dbReference type="CDD" id="cd00075">
    <property type="entry name" value="HATPase"/>
    <property type="match status" value="1"/>
</dbReference>
<dbReference type="Pfam" id="PF13191">
    <property type="entry name" value="AAA_16"/>
    <property type="match status" value="1"/>
</dbReference>
<dbReference type="InterPro" id="IPR029016">
    <property type="entry name" value="GAF-like_dom_sf"/>
</dbReference>
<keyword evidence="7" id="KW-0808">Transferase</keyword>
<dbReference type="InterPro" id="IPR008271">
    <property type="entry name" value="Ser/Thr_kinase_AS"/>
</dbReference>
<dbReference type="SMART" id="SM00065">
    <property type="entry name" value="GAF"/>
    <property type="match status" value="2"/>
</dbReference>
<dbReference type="Pfam" id="PF00069">
    <property type="entry name" value="Pkinase"/>
    <property type="match status" value="1"/>
</dbReference>
<dbReference type="PANTHER" id="PTHR43642">
    <property type="entry name" value="HYBRID SIGNAL TRANSDUCTION HISTIDINE KINASE G"/>
    <property type="match status" value="1"/>
</dbReference>
<gene>
    <name evidence="7" type="ORF">AMOR_00720</name>
</gene>
<evidence type="ECO:0000256" key="2">
    <source>
        <dbReference type="ARBA" id="ARBA00012438"/>
    </source>
</evidence>
<keyword evidence="3" id="KW-0597">Phosphoprotein</keyword>
<dbReference type="InterPro" id="IPR004358">
    <property type="entry name" value="Sig_transdc_His_kin-like_C"/>
</dbReference>
<dbReference type="SUPFAM" id="SSF52540">
    <property type="entry name" value="P-loop containing nucleoside triphosphate hydrolases"/>
    <property type="match status" value="1"/>
</dbReference>
<evidence type="ECO:0000259" key="5">
    <source>
        <dbReference type="PROSITE" id="PS50011"/>
    </source>
</evidence>
<dbReference type="Pfam" id="PF00512">
    <property type="entry name" value="HisKA"/>
    <property type="match status" value="1"/>
</dbReference>
<dbReference type="SUPFAM" id="SSF56112">
    <property type="entry name" value="Protein kinase-like (PK-like)"/>
    <property type="match status" value="1"/>
</dbReference>
<dbReference type="Pfam" id="PF01590">
    <property type="entry name" value="GAF"/>
    <property type="match status" value="2"/>
</dbReference>
<reference evidence="8" key="1">
    <citation type="journal article" date="2022" name="Int. J. Syst. Evol. Microbiol.">
        <title>Anaeromyxobacter oryzae sp. nov., Anaeromyxobacter diazotrophicus sp. nov. and Anaeromyxobacter paludicola sp. nov., isolated from paddy soils.</title>
        <authorList>
            <person name="Itoh H."/>
            <person name="Xu Z."/>
            <person name="Mise K."/>
            <person name="Masuda Y."/>
            <person name="Ushijima N."/>
            <person name="Hayakawa C."/>
            <person name="Shiratori Y."/>
            <person name="Senoo K."/>
        </authorList>
    </citation>
    <scope>NUCLEOTIDE SEQUENCE [LARGE SCALE GENOMIC DNA]</scope>
    <source>
        <strain evidence="8">Red232</strain>
    </source>
</reference>
<feature type="domain" description="Histidine kinase" evidence="6">
    <location>
        <begin position="1687"/>
        <end position="1900"/>
    </location>
</feature>
<dbReference type="PANTHER" id="PTHR43642:SF1">
    <property type="entry name" value="HYBRID SIGNAL TRANSDUCTION HISTIDINE KINASE G"/>
    <property type="match status" value="1"/>
</dbReference>
<dbReference type="Gene3D" id="1.10.510.10">
    <property type="entry name" value="Transferase(Phosphotransferase) domain 1"/>
    <property type="match status" value="1"/>
</dbReference>
<evidence type="ECO:0000313" key="7">
    <source>
        <dbReference type="EMBL" id="BDG01076.1"/>
    </source>
</evidence>
<dbReference type="Proteomes" id="UP001162891">
    <property type="component" value="Chromosome"/>
</dbReference>
<dbReference type="EC" id="2.7.13.3" evidence="2"/>
<dbReference type="CDD" id="cd00082">
    <property type="entry name" value="HisKA"/>
    <property type="match status" value="1"/>
</dbReference>
<dbReference type="InterPro" id="IPR036890">
    <property type="entry name" value="HATPase_C_sf"/>
</dbReference>
<dbReference type="InterPro" id="IPR036097">
    <property type="entry name" value="HisK_dim/P_sf"/>
</dbReference>
<protein>
    <recommendedName>
        <fullName evidence="2">histidine kinase</fullName>
        <ecNumber evidence="2">2.7.13.3</ecNumber>
    </recommendedName>
</protein>